<dbReference type="AlphaFoldDB" id="A0A4C1UE06"/>
<evidence type="ECO:0000313" key="3">
    <source>
        <dbReference type="Proteomes" id="UP000299102"/>
    </source>
</evidence>
<dbReference type="Proteomes" id="UP000299102">
    <property type="component" value="Unassembled WGS sequence"/>
</dbReference>
<dbReference type="EMBL" id="BGZK01000163">
    <property type="protein sequence ID" value="GBP24569.1"/>
    <property type="molecule type" value="Genomic_DNA"/>
</dbReference>
<gene>
    <name evidence="2" type="ORF">EVAR_79478_1</name>
</gene>
<accession>A0A4C1UE06</accession>
<comment type="caution">
    <text evidence="2">The sequence shown here is derived from an EMBL/GenBank/DDBJ whole genome shotgun (WGS) entry which is preliminary data.</text>
</comment>
<feature type="region of interest" description="Disordered" evidence="1">
    <location>
        <begin position="59"/>
        <end position="84"/>
    </location>
</feature>
<organism evidence="2 3">
    <name type="scientific">Eumeta variegata</name>
    <name type="common">Bagworm moth</name>
    <name type="synonym">Eumeta japonica</name>
    <dbReference type="NCBI Taxonomy" id="151549"/>
    <lineage>
        <taxon>Eukaryota</taxon>
        <taxon>Metazoa</taxon>
        <taxon>Ecdysozoa</taxon>
        <taxon>Arthropoda</taxon>
        <taxon>Hexapoda</taxon>
        <taxon>Insecta</taxon>
        <taxon>Pterygota</taxon>
        <taxon>Neoptera</taxon>
        <taxon>Endopterygota</taxon>
        <taxon>Lepidoptera</taxon>
        <taxon>Glossata</taxon>
        <taxon>Ditrysia</taxon>
        <taxon>Tineoidea</taxon>
        <taxon>Psychidae</taxon>
        <taxon>Oiketicinae</taxon>
        <taxon>Eumeta</taxon>
    </lineage>
</organism>
<name>A0A4C1UE06_EUMVA</name>
<reference evidence="2 3" key="1">
    <citation type="journal article" date="2019" name="Commun. Biol.">
        <title>The bagworm genome reveals a unique fibroin gene that provides high tensile strength.</title>
        <authorList>
            <person name="Kono N."/>
            <person name="Nakamura H."/>
            <person name="Ohtoshi R."/>
            <person name="Tomita M."/>
            <person name="Numata K."/>
            <person name="Arakawa K."/>
        </authorList>
    </citation>
    <scope>NUCLEOTIDE SEQUENCE [LARGE SCALE GENOMIC DNA]</scope>
</reference>
<evidence type="ECO:0000313" key="2">
    <source>
        <dbReference type="EMBL" id="GBP24569.1"/>
    </source>
</evidence>
<evidence type="ECO:0000256" key="1">
    <source>
        <dbReference type="SAM" id="MobiDB-lite"/>
    </source>
</evidence>
<keyword evidence="3" id="KW-1185">Reference proteome</keyword>
<sequence length="84" mass="9581">METPEIIYCPERKSEARIGPFINTNHTPRRYRFVYDPKTDTRASIRGVFLNQFNRGAIASPTAKHSAPSTPAQDRGLGERSRFE</sequence>
<proteinExistence type="predicted"/>
<protein>
    <submittedName>
        <fullName evidence="2">Uncharacterized protein</fullName>
    </submittedName>
</protein>